<dbReference type="SUPFAM" id="SSF52374">
    <property type="entry name" value="Nucleotidylyl transferase"/>
    <property type="match status" value="1"/>
</dbReference>
<evidence type="ECO:0000259" key="12">
    <source>
        <dbReference type="SMART" id="SM00836"/>
    </source>
</evidence>
<dbReference type="Pfam" id="PF05746">
    <property type="entry name" value="DALR_1"/>
    <property type="match status" value="1"/>
</dbReference>
<comment type="similarity">
    <text evidence="2 10 11">Belongs to the class-I aminoacyl-tRNA synthetase family.</text>
</comment>
<dbReference type="Gene3D" id="3.40.50.620">
    <property type="entry name" value="HUPs"/>
    <property type="match status" value="1"/>
</dbReference>
<keyword evidence="5 10" id="KW-0547">Nucleotide-binding</keyword>
<dbReference type="InterPro" id="IPR036695">
    <property type="entry name" value="Arg-tRNA-synth_N_sf"/>
</dbReference>
<evidence type="ECO:0000259" key="13">
    <source>
        <dbReference type="SMART" id="SM01016"/>
    </source>
</evidence>
<accession>W6M3Q1</accession>
<dbReference type="EMBL" id="CBTJ020000033">
    <property type="protein sequence ID" value="CDI02277.1"/>
    <property type="molecule type" value="Genomic_DNA"/>
</dbReference>
<evidence type="ECO:0000313" key="15">
    <source>
        <dbReference type="Proteomes" id="UP000035760"/>
    </source>
</evidence>
<evidence type="ECO:0000256" key="1">
    <source>
        <dbReference type="ARBA" id="ARBA00004496"/>
    </source>
</evidence>
<feature type="domain" description="Arginyl tRNA synthetase N-terminal" evidence="13">
    <location>
        <begin position="3"/>
        <end position="91"/>
    </location>
</feature>
<dbReference type="PANTHER" id="PTHR11956">
    <property type="entry name" value="ARGINYL-TRNA SYNTHETASE"/>
    <property type="match status" value="1"/>
</dbReference>
<evidence type="ECO:0000256" key="3">
    <source>
        <dbReference type="ARBA" id="ARBA00022490"/>
    </source>
</evidence>
<dbReference type="InterPro" id="IPR008909">
    <property type="entry name" value="DALR_anticod-bd"/>
</dbReference>
<keyword evidence="15" id="KW-1185">Reference proteome</keyword>
<sequence length="594" mass="66649">MKTHLQTLIAQALDALLQDGSLSGPLPAEIPLERTRERAHGDFASAVALGLAKTARRNPRELAERIVAALPPSEGIANVKIAGPGFINFFLAPAAYHAVVQEIIERGDSFGRSELGAGQRVQVEFVSANPTGPLHVGHGRGAAFGATVANLLDAIGYQVQREYYVNDAGRQMNILAVSVWLRYLEHCGERFEFPSNGYRGDYVRAIGARIYAEQGGAYVLPSTRIFQGLPPDEIRDASGNLVSQGDKEAYIDALVERAQTLLGERRYRAIFDLGLRTLLDDIRDDLREFGVVYEKWYSERTLEQSGLVDKAIERLGAADYLYEQDGALWFRSSAFGDEKDRVVKRENGQTTYFASDIAYHLEKFERGFDQVIDVWGADHHGYVPRVKAALQAMGENPDRLGVLLVQFAILYRNGERMPMSTRSGEFVTLRELRQEVGNDAARFFYVMRKSEQHLDFDLDLAKSQSKDNPVYYIQYAHARVSSVLRQLREKGFSRDMARGHASLARLSEPHEELLLVALSRYPEVLESAAINHEPHQLAHYLRELANAFHTYYNEHRVLVDDDDLRDARINLSLATRQIIKNGLTLLGVSAPEVM</sequence>
<dbReference type="FunFam" id="1.10.730.10:FF:000008">
    <property type="entry name" value="Arginine--tRNA ligase"/>
    <property type="match status" value="1"/>
</dbReference>
<dbReference type="Gene3D" id="1.10.730.10">
    <property type="entry name" value="Isoleucyl-tRNA Synthetase, Domain 1"/>
    <property type="match status" value="1"/>
</dbReference>
<feature type="domain" description="DALR anticodon binding" evidence="12">
    <location>
        <begin position="473"/>
        <end position="594"/>
    </location>
</feature>
<dbReference type="GO" id="GO:0004814">
    <property type="term" value="F:arginine-tRNA ligase activity"/>
    <property type="evidence" value="ECO:0007669"/>
    <property type="project" value="UniProtKB-UniRule"/>
</dbReference>
<proteinExistence type="inferred from homology"/>
<dbReference type="SMART" id="SM00836">
    <property type="entry name" value="DALR_1"/>
    <property type="match status" value="1"/>
</dbReference>
<protein>
    <recommendedName>
        <fullName evidence="10">Arginine--tRNA ligase</fullName>
        <ecNumber evidence="10">6.1.1.19</ecNumber>
    </recommendedName>
    <alternativeName>
        <fullName evidence="10">Arginyl-tRNA synthetase</fullName>
        <shortName evidence="10">ArgRS</shortName>
    </alternativeName>
</protein>
<dbReference type="PROSITE" id="PS00178">
    <property type="entry name" value="AA_TRNA_LIGASE_I"/>
    <property type="match status" value="1"/>
</dbReference>
<dbReference type="NCBIfam" id="TIGR00456">
    <property type="entry name" value="argS"/>
    <property type="match status" value="1"/>
</dbReference>
<name>W6M3Q1_9GAMM</name>
<dbReference type="OrthoDB" id="9803211at2"/>
<gene>
    <name evidence="10 14" type="primary">argS</name>
    <name evidence="14" type="ORF">BN873_270073</name>
</gene>
<evidence type="ECO:0000256" key="10">
    <source>
        <dbReference type="HAMAP-Rule" id="MF_00123"/>
    </source>
</evidence>
<comment type="subcellular location">
    <subcellularLocation>
        <location evidence="1 10">Cytoplasm</location>
    </subcellularLocation>
</comment>
<dbReference type="InterPro" id="IPR005148">
    <property type="entry name" value="Arg-tRNA-synth_N"/>
</dbReference>
<evidence type="ECO:0000256" key="11">
    <source>
        <dbReference type="RuleBase" id="RU363038"/>
    </source>
</evidence>
<keyword evidence="6 10" id="KW-0067">ATP-binding</keyword>
<evidence type="ECO:0000256" key="5">
    <source>
        <dbReference type="ARBA" id="ARBA00022741"/>
    </source>
</evidence>
<dbReference type="InterPro" id="IPR001412">
    <property type="entry name" value="aa-tRNA-synth_I_CS"/>
</dbReference>
<comment type="subunit">
    <text evidence="10">Monomer.</text>
</comment>
<reference evidence="14" key="2">
    <citation type="submission" date="2014-03" db="EMBL/GenBank/DDBJ databases">
        <title>Candidatus Competibacter-lineage genomes retrieved from metagenomes reveal functional metabolic diversity.</title>
        <authorList>
            <person name="McIlroy S.J."/>
            <person name="Albertsen M."/>
            <person name="Andresen E.K."/>
            <person name="Saunders A.M."/>
            <person name="Kristiansen R."/>
            <person name="Stokholm-Bjerregaard M."/>
            <person name="Nielsen K.L."/>
            <person name="Nielsen P.H."/>
        </authorList>
    </citation>
    <scope>NUCLEOTIDE SEQUENCE</scope>
    <source>
        <strain evidence="14">Run_A_D11</strain>
    </source>
</reference>
<dbReference type="Pfam" id="PF00750">
    <property type="entry name" value="tRNA-synt_1d"/>
    <property type="match status" value="2"/>
</dbReference>
<keyword evidence="7 10" id="KW-0648">Protein biosynthesis</keyword>
<evidence type="ECO:0000256" key="2">
    <source>
        <dbReference type="ARBA" id="ARBA00005594"/>
    </source>
</evidence>
<dbReference type="InterPro" id="IPR035684">
    <property type="entry name" value="ArgRS_core"/>
</dbReference>
<dbReference type="CDD" id="cd00671">
    <property type="entry name" value="ArgRS_core"/>
    <property type="match status" value="1"/>
</dbReference>
<dbReference type="SMART" id="SM01016">
    <property type="entry name" value="Arg_tRNA_synt_N"/>
    <property type="match status" value="1"/>
</dbReference>
<dbReference type="InterPro" id="IPR001278">
    <property type="entry name" value="Arg-tRNA-ligase"/>
</dbReference>
<comment type="caution">
    <text evidence="14">The sequence shown here is derived from an EMBL/GenBank/DDBJ whole genome shotgun (WGS) entry which is preliminary data.</text>
</comment>
<dbReference type="SUPFAM" id="SSF47323">
    <property type="entry name" value="Anticodon-binding domain of a subclass of class I aminoacyl-tRNA synthetases"/>
    <property type="match status" value="1"/>
</dbReference>
<evidence type="ECO:0000256" key="4">
    <source>
        <dbReference type="ARBA" id="ARBA00022598"/>
    </source>
</evidence>
<reference evidence="14" key="1">
    <citation type="submission" date="2013-07" db="EMBL/GenBank/DDBJ databases">
        <authorList>
            <person name="McIlroy S."/>
        </authorList>
    </citation>
    <scope>NUCLEOTIDE SEQUENCE [LARGE SCALE GENOMIC DNA]</scope>
    <source>
        <strain evidence="14">Run_A_D11</strain>
    </source>
</reference>
<evidence type="ECO:0000256" key="6">
    <source>
        <dbReference type="ARBA" id="ARBA00022840"/>
    </source>
</evidence>
<dbReference type="GO" id="GO:0005524">
    <property type="term" value="F:ATP binding"/>
    <property type="evidence" value="ECO:0007669"/>
    <property type="project" value="UniProtKB-UniRule"/>
</dbReference>
<dbReference type="SUPFAM" id="SSF55190">
    <property type="entry name" value="Arginyl-tRNA synthetase (ArgRS), N-terminal 'additional' domain"/>
    <property type="match status" value="1"/>
</dbReference>
<dbReference type="PRINTS" id="PR01038">
    <property type="entry name" value="TRNASYNTHARG"/>
</dbReference>
<dbReference type="GO" id="GO:0006420">
    <property type="term" value="P:arginyl-tRNA aminoacylation"/>
    <property type="evidence" value="ECO:0007669"/>
    <property type="project" value="UniProtKB-UniRule"/>
</dbReference>
<dbReference type="RefSeq" id="WP_048672277.1">
    <property type="nucleotide sequence ID" value="NZ_CBTJ020000033.1"/>
</dbReference>
<dbReference type="Proteomes" id="UP000035760">
    <property type="component" value="Unassembled WGS sequence"/>
</dbReference>
<organism evidence="14 15">
    <name type="scientific">Candidatus Competibacter denitrificans Run_A_D11</name>
    <dbReference type="NCBI Taxonomy" id="1400863"/>
    <lineage>
        <taxon>Bacteria</taxon>
        <taxon>Pseudomonadati</taxon>
        <taxon>Pseudomonadota</taxon>
        <taxon>Gammaproteobacteria</taxon>
        <taxon>Candidatus Competibacteraceae</taxon>
        <taxon>Candidatus Competibacter</taxon>
    </lineage>
</organism>
<dbReference type="FunFam" id="3.30.1360.70:FF:000003">
    <property type="entry name" value="Arginine--tRNA ligase"/>
    <property type="match status" value="1"/>
</dbReference>
<dbReference type="Pfam" id="PF03485">
    <property type="entry name" value="Arg_tRNA_synt_N"/>
    <property type="match status" value="1"/>
</dbReference>
<feature type="short sequence motif" description="'HIGH' region" evidence="10">
    <location>
        <begin position="128"/>
        <end position="138"/>
    </location>
</feature>
<evidence type="ECO:0000256" key="8">
    <source>
        <dbReference type="ARBA" id="ARBA00023146"/>
    </source>
</evidence>
<dbReference type="InterPro" id="IPR009080">
    <property type="entry name" value="tRNAsynth_Ia_anticodon-bd"/>
</dbReference>
<dbReference type="Gene3D" id="3.30.1360.70">
    <property type="entry name" value="Arginyl tRNA synthetase N-terminal domain"/>
    <property type="match status" value="1"/>
</dbReference>
<dbReference type="GO" id="GO:0005737">
    <property type="term" value="C:cytoplasm"/>
    <property type="evidence" value="ECO:0007669"/>
    <property type="project" value="UniProtKB-SubCell"/>
</dbReference>
<dbReference type="PANTHER" id="PTHR11956:SF5">
    <property type="entry name" value="ARGININE--TRNA LIGASE, CYTOPLASMIC"/>
    <property type="match status" value="1"/>
</dbReference>
<dbReference type="HAMAP" id="MF_00123">
    <property type="entry name" value="Arg_tRNA_synth"/>
    <property type="match status" value="1"/>
</dbReference>
<dbReference type="InterPro" id="IPR014729">
    <property type="entry name" value="Rossmann-like_a/b/a_fold"/>
</dbReference>
<evidence type="ECO:0000256" key="7">
    <source>
        <dbReference type="ARBA" id="ARBA00022917"/>
    </source>
</evidence>
<evidence type="ECO:0000313" key="14">
    <source>
        <dbReference type="EMBL" id="CDI02277.1"/>
    </source>
</evidence>
<dbReference type="AlphaFoldDB" id="W6M3Q1"/>
<keyword evidence="8 10" id="KW-0030">Aminoacyl-tRNA synthetase</keyword>
<evidence type="ECO:0000256" key="9">
    <source>
        <dbReference type="ARBA" id="ARBA00049339"/>
    </source>
</evidence>
<dbReference type="EC" id="6.1.1.19" evidence="10"/>
<comment type="catalytic activity">
    <reaction evidence="9 10">
        <text>tRNA(Arg) + L-arginine + ATP = L-arginyl-tRNA(Arg) + AMP + diphosphate</text>
        <dbReference type="Rhea" id="RHEA:20301"/>
        <dbReference type="Rhea" id="RHEA-COMP:9658"/>
        <dbReference type="Rhea" id="RHEA-COMP:9673"/>
        <dbReference type="ChEBI" id="CHEBI:30616"/>
        <dbReference type="ChEBI" id="CHEBI:32682"/>
        <dbReference type="ChEBI" id="CHEBI:33019"/>
        <dbReference type="ChEBI" id="CHEBI:78442"/>
        <dbReference type="ChEBI" id="CHEBI:78513"/>
        <dbReference type="ChEBI" id="CHEBI:456215"/>
        <dbReference type="EC" id="6.1.1.19"/>
    </reaction>
</comment>
<keyword evidence="3 10" id="KW-0963">Cytoplasm</keyword>
<keyword evidence="4 10" id="KW-0436">Ligase</keyword>
<dbReference type="STRING" id="1400863.BN873_270073"/>